<accession>A0AA38C577</accession>
<keyword evidence="3" id="KW-1185">Reference proteome</keyword>
<evidence type="ECO:0000313" key="3">
    <source>
        <dbReference type="Proteomes" id="UP000824469"/>
    </source>
</evidence>
<protein>
    <submittedName>
        <fullName evidence="2">Uncharacterized protein</fullName>
    </submittedName>
</protein>
<dbReference type="Proteomes" id="UP000824469">
    <property type="component" value="Unassembled WGS sequence"/>
</dbReference>
<sequence>SGRAVNYTPIVITEIPEENKKEEKPKENEEIEHVPQMQATRNDQGKDKNAYSAPFLEQLQETQTAKETTLVQELKKMNIK</sequence>
<evidence type="ECO:0000313" key="2">
    <source>
        <dbReference type="EMBL" id="KAH9293023.1"/>
    </source>
</evidence>
<comment type="caution">
    <text evidence="2">The sequence shown here is derived from an EMBL/GenBank/DDBJ whole genome shotgun (WGS) entry which is preliminary data.</text>
</comment>
<feature type="non-terminal residue" evidence="2">
    <location>
        <position position="80"/>
    </location>
</feature>
<organism evidence="2 3">
    <name type="scientific">Taxus chinensis</name>
    <name type="common">Chinese yew</name>
    <name type="synonym">Taxus wallichiana var. chinensis</name>
    <dbReference type="NCBI Taxonomy" id="29808"/>
    <lineage>
        <taxon>Eukaryota</taxon>
        <taxon>Viridiplantae</taxon>
        <taxon>Streptophyta</taxon>
        <taxon>Embryophyta</taxon>
        <taxon>Tracheophyta</taxon>
        <taxon>Spermatophyta</taxon>
        <taxon>Pinopsida</taxon>
        <taxon>Pinidae</taxon>
        <taxon>Conifers II</taxon>
        <taxon>Cupressales</taxon>
        <taxon>Taxaceae</taxon>
        <taxon>Taxus</taxon>
    </lineage>
</organism>
<reference evidence="2 3" key="1">
    <citation type="journal article" date="2021" name="Nat. Plants">
        <title>The Taxus genome provides insights into paclitaxel biosynthesis.</title>
        <authorList>
            <person name="Xiong X."/>
            <person name="Gou J."/>
            <person name="Liao Q."/>
            <person name="Li Y."/>
            <person name="Zhou Q."/>
            <person name="Bi G."/>
            <person name="Li C."/>
            <person name="Du R."/>
            <person name="Wang X."/>
            <person name="Sun T."/>
            <person name="Guo L."/>
            <person name="Liang H."/>
            <person name="Lu P."/>
            <person name="Wu Y."/>
            <person name="Zhang Z."/>
            <person name="Ro D.K."/>
            <person name="Shang Y."/>
            <person name="Huang S."/>
            <person name="Yan J."/>
        </authorList>
    </citation>
    <scope>NUCLEOTIDE SEQUENCE [LARGE SCALE GENOMIC DNA]</scope>
    <source>
        <strain evidence="2">Ta-2019</strain>
    </source>
</reference>
<evidence type="ECO:0000256" key="1">
    <source>
        <dbReference type="SAM" id="MobiDB-lite"/>
    </source>
</evidence>
<feature type="non-terminal residue" evidence="2">
    <location>
        <position position="1"/>
    </location>
</feature>
<name>A0AA38C577_TAXCH</name>
<dbReference type="AlphaFoldDB" id="A0AA38C577"/>
<gene>
    <name evidence="2" type="ORF">KI387_041773</name>
</gene>
<dbReference type="EMBL" id="JAHRHJ020001826">
    <property type="protein sequence ID" value="KAH9293023.1"/>
    <property type="molecule type" value="Genomic_DNA"/>
</dbReference>
<feature type="region of interest" description="Disordered" evidence="1">
    <location>
        <begin position="1"/>
        <end position="50"/>
    </location>
</feature>
<feature type="compositionally biased region" description="Basic and acidic residues" evidence="1">
    <location>
        <begin position="17"/>
        <end position="33"/>
    </location>
</feature>
<proteinExistence type="predicted"/>